<proteinExistence type="predicted"/>
<reference evidence="1 2" key="1">
    <citation type="submission" date="2015-01" db="EMBL/GenBank/DDBJ databases">
        <title>Genome of allotetraploid Gossypium barbadense reveals genomic plasticity and fiber elongation in cotton evolution.</title>
        <authorList>
            <person name="Chen X."/>
            <person name="Liu X."/>
            <person name="Zhao B."/>
            <person name="Zheng H."/>
            <person name="Hu Y."/>
            <person name="Lu G."/>
            <person name="Yang C."/>
            <person name="Chen J."/>
            <person name="Shan C."/>
            <person name="Zhang L."/>
            <person name="Zhou Y."/>
            <person name="Wang L."/>
            <person name="Guo W."/>
            <person name="Bai Y."/>
            <person name="Ruan J."/>
            <person name="Shangguan X."/>
            <person name="Mao Y."/>
            <person name="Jiang J."/>
            <person name="Zhu Y."/>
            <person name="Lei J."/>
            <person name="Kang H."/>
            <person name="Chen S."/>
            <person name="He X."/>
            <person name="Wang R."/>
            <person name="Wang Y."/>
            <person name="Chen J."/>
            <person name="Wang L."/>
            <person name="Yu S."/>
            <person name="Wang B."/>
            <person name="Wei J."/>
            <person name="Song S."/>
            <person name="Lu X."/>
            <person name="Gao Z."/>
            <person name="Gu W."/>
            <person name="Deng X."/>
            <person name="Ma D."/>
            <person name="Wang S."/>
            <person name="Liang W."/>
            <person name="Fang L."/>
            <person name="Cai C."/>
            <person name="Zhu X."/>
            <person name="Zhou B."/>
            <person name="Zhang Y."/>
            <person name="Chen Z."/>
            <person name="Xu S."/>
            <person name="Zhu R."/>
            <person name="Wang S."/>
            <person name="Zhang T."/>
            <person name="Zhao G."/>
        </authorList>
    </citation>
    <scope>NUCLEOTIDE SEQUENCE [LARGE SCALE GENOMIC DNA]</scope>
    <source>
        <strain evidence="2">cv. Xinhai21</strain>
        <tissue evidence="1">Leaf</tissue>
    </source>
</reference>
<protein>
    <submittedName>
        <fullName evidence="1">Uncharacterized protein</fullName>
    </submittedName>
</protein>
<dbReference type="OrthoDB" id="10467680at2759"/>
<evidence type="ECO:0000313" key="1">
    <source>
        <dbReference type="EMBL" id="PPR83715.1"/>
    </source>
</evidence>
<gene>
    <name evidence="1" type="ORF">GOBAR_AA36994</name>
</gene>
<dbReference type="AlphaFoldDB" id="A0A2P5VY32"/>
<evidence type="ECO:0000313" key="2">
    <source>
        <dbReference type="Proteomes" id="UP000239757"/>
    </source>
</evidence>
<dbReference type="Proteomes" id="UP000239757">
    <property type="component" value="Unassembled WGS sequence"/>
</dbReference>
<dbReference type="EMBL" id="KZ670209">
    <property type="protein sequence ID" value="PPR83715.1"/>
    <property type="molecule type" value="Genomic_DNA"/>
</dbReference>
<organism evidence="1 2">
    <name type="scientific">Gossypium barbadense</name>
    <name type="common">Sea Island cotton</name>
    <name type="synonym">Hibiscus barbadensis</name>
    <dbReference type="NCBI Taxonomy" id="3634"/>
    <lineage>
        <taxon>Eukaryota</taxon>
        <taxon>Viridiplantae</taxon>
        <taxon>Streptophyta</taxon>
        <taxon>Embryophyta</taxon>
        <taxon>Tracheophyta</taxon>
        <taxon>Spermatophyta</taxon>
        <taxon>Magnoliopsida</taxon>
        <taxon>eudicotyledons</taxon>
        <taxon>Gunneridae</taxon>
        <taxon>Pentapetalae</taxon>
        <taxon>rosids</taxon>
        <taxon>malvids</taxon>
        <taxon>Malvales</taxon>
        <taxon>Malvaceae</taxon>
        <taxon>Malvoideae</taxon>
        <taxon>Gossypium</taxon>
    </lineage>
</organism>
<accession>A0A2P5VY32</accession>
<sequence length="175" mass="19647">MGNLTSGISILECIWARCYHIGVERGQIEGEEIVVDLARVGVSHHSFVSGDVWYQESFVRINVKMSISTKGSSNNDWMHMDLPFGRMLVSEGDPNRPLIVEDKQKKDIHGADVVDGSGLRAMVVGDGILEWISTVRVFTIGLFTARCFCHNLQLARDMDRGDEFRSFSVSWYSGF</sequence>
<name>A0A2P5VY32_GOSBA</name>